<dbReference type="SMART" id="SM00181">
    <property type="entry name" value="EGF"/>
    <property type="match status" value="6"/>
</dbReference>
<feature type="domain" description="EGF-like" evidence="2">
    <location>
        <begin position="158"/>
        <end position="192"/>
    </location>
</feature>
<accession>A0A9P0ITW7</accession>
<keyword evidence="1" id="KW-0245">EGF-like domain</keyword>
<keyword evidence="1" id="KW-1015">Disulfide bond</keyword>
<gene>
    <name evidence="3" type="ORF">APHIGO_LOCUS3584</name>
</gene>
<reference evidence="3" key="1">
    <citation type="submission" date="2022-02" db="EMBL/GenBank/DDBJ databases">
        <authorList>
            <person name="King R."/>
        </authorList>
    </citation>
    <scope>NUCLEOTIDE SEQUENCE</scope>
</reference>
<dbReference type="InterPro" id="IPR048407">
    <property type="entry name" value="Dumpy_DPY"/>
</dbReference>
<feature type="disulfide bond" evidence="1">
    <location>
        <begin position="53"/>
        <end position="63"/>
    </location>
</feature>
<dbReference type="PROSITE" id="PS01186">
    <property type="entry name" value="EGF_2"/>
    <property type="match status" value="1"/>
</dbReference>
<protein>
    <recommendedName>
        <fullName evidence="2">EGF-like domain-containing protein</fullName>
    </recommendedName>
</protein>
<comment type="caution">
    <text evidence="1">Lacks conserved residue(s) required for the propagation of feature annotation.</text>
</comment>
<evidence type="ECO:0000256" key="1">
    <source>
        <dbReference type="PROSITE-ProRule" id="PRU00076"/>
    </source>
</evidence>
<reference evidence="3" key="2">
    <citation type="submission" date="2022-10" db="EMBL/GenBank/DDBJ databases">
        <authorList>
            <consortium name="ENA_rothamsted_submissions"/>
            <consortium name="culmorum"/>
            <person name="King R."/>
        </authorList>
    </citation>
    <scope>NUCLEOTIDE SEQUENCE</scope>
</reference>
<dbReference type="SUPFAM" id="SSF90148">
    <property type="entry name" value="DPY module"/>
    <property type="match status" value="4"/>
</dbReference>
<feature type="disulfide bond" evidence="1">
    <location>
        <begin position="161"/>
        <end position="171"/>
    </location>
</feature>
<evidence type="ECO:0000259" key="2">
    <source>
        <dbReference type="PROSITE" id="PS50026"/>
    </source>
</evidence>
<dbReference type="PANTHER" id="PTHR22963">
    <property type="entry name" value="ENDOGLIN-RELATED"/>
    <property type="match status" value="1"/>
</dbReference>
<dbReference type="AlphaFoldDB" id="A0A9P0ITW7"/>
<name>A0A9P0ITW7_APHGO</name>
<evidence type="ECO:0000313" key="4">
    <source>
        <dbReference type="Proteomes" id="UP001154329"/>
    </source>
</evidence>
<feature type="domain" description="EGF-like" evidence="2">
    <location>
        <begin position="99"/>
        <end position="137"/>
    </location>
</feature>
<dbReference type="PROSITE" id="PS50026">
    <property type="entry name" value="EGF_3"/>
    <property type="match status" value="4"/>
</dbReference>
<dbReference type="InterPro" id="IPR000742">
    <property type="entry name" value="EGF"/>
</dbReference>
<sequence>MNAICKEYNGAGSCSCLPEYNGNPYEGCRPECVINSDCTPQKACVKNKCQNPCAGTCGQNAECYVTNHLPSCTCIPGFTGDPYKYCIPAPPPQQPLADPINPCVPSPCGPNSQCKEINNQAVCSCLQSYVGNPPNCRPECVVNSECGKPKACRNLKCVDPCINACGSNSKCKVINHSPICSCKEGFTGDPFSSCYAIQYLPSLPIQNEPINPCVPSPCGLYSYCKDSNGYPSCSCQENYIGSPPNCRPECTINEECPKDKACMKQKCQDPCPGSCGVNALCNVYNHNPICSCIEGYTGDPFTSCYIKPTSPPKPQYDDPCNPSPCGSNAVCNNGVCSCLSEYQGDPYSGCRPECILNTDCPIIKACINNKCKRSMPRNMWNKCNL</sequence>
<dbReference type="PANTHER" id="PTHR22963:SF39">
    <property type="entry name" value="DUMPY"/>
    <property type="match status" value="1"/>
</dbReference>
<evidence type="ECO:0000313" key="3">
    <source>
        <dbReference type="EMBL" id="CAH1716483.1"/>
    </source>
</evidence>
<dbReference type="Gene3D" id="2.10.25.10">
    <property type="entry name" value="Laminin"/>
    <property type="match status" value="1"/>
</dbReference>
<proteinExistence type="predicted"/>
<dbReference type="Proteomes" id="UP001154329">
    <property type="component" value="Chromosome 1"/>
</dbReference>
<dbReference type="EMBL" id="OU899034">
    <property type="protein sequence ID" value="CAH1716483.1"/>
    <property type="molecule type" value="Genomic_DNA"/>
</dbReference>
<feature type="domain" description="EGF-like" evidence="2">
    <location>
        <begin position="209"/>
        <end position="247"/>
    </location>
</feature>
<dbReference type="Pfam" id="PF21164">
    <property type="entry name" value="Dumpy_DPY"/>
    <property type="match status" value="4"/>
</dbReference>
<feature type="domain" description="EGF-like" evidence="2">
    <location>
        <begin position="50"/>
        <end position="87"/>
    </location>
</feature>
<organism evidence="3 4">
    <name type="scientific">Aphis gossypii</name>
    <name type="common">Cotton aphid</name>
    <dbReference type="NCBI Taxonomy" id="80765"/>
    <lineage>
        <taxon>Eukaryota</taxon>
        <taxon>Metazoa</taxon>
        <taxon>Ecdysozoa</taxon>
        <taxon>Arthropoda</taxon>
        <taxon>Hexapoda</taxon>
        <taxon>Insecta</taxon>
        <taxon>Pterygota</taxon>
        <taxon>Neoptera</taxon>
        <taxon>Paraneoptera</taxon>
        <taxon>Hemiptera</taxon>
        <taxon>Sternorrhyncha</taxon>
        <taxon>Aphidomorpha</taxon>
        <taxon>Aphidoidea</taxon>
        <taxon>Aphididae</taxon>
        <taxon>Aphidini</taxon>
        <taxon>Aphis</taxon>
        <taxon>Aphis</taxon>
    </lineage>
</organism>
<keyword evidence="4" id="KW-1185">Reference proteome</keyword>